<dbReference type="GO" id="GO:0000287">
    <property type="term" value="F:magnesium ion binding"/>
    <property type="evidence" value="ECO:0007669"/>
    <property type="project" value="UniProtKB-ARBA"/>
</dbReference>
<evidence type="ECO:0000256" key="2">
    <source>
        <dbReference type="ARBA" id="ARBA00022723"/>
    </source>
</evidence>
<accession>A0A1I2ETU2</accession>
<dbReference type="SMART" id="SM00922">
    <property type="entry name" value="MR_MLE"/>
    <property type="match status" value="1"/>
</dbReference>
<dbReference type="Gene3D" id="3.30.390.10">
    <property type="entry name" value="Enolase-like, N-terminal domain"/>
    <property type="match status" value="1"/>
</dbReference>
<evidence type="ECO:0000256" key="7">
    <source>
        <dbReference type="RuleBase" id="RU366006"/>
    </source>
</evidence>
<feature type="active site" description="Proton acceptor; specific for (R)-substrate epimerization" evidence="5">
    <location>
        <position position="154"/>
    </location>
</feature>
<dbReference type="InterPro" id="IPR029017">
    <property type="entry name" value="Enolase-like_N"/>
</dbReference>
<dbReference type="OrthoDB" id="9775391at2"/>
<dbReference type="InterPro" id="IPR034593">
    <property type="entry name" value="DgoD-like"/>
</dbReference>
<dbReference type="Proteomes" id="UP000199513">
    <property type="component" value="Unassembled WGS sequence"/>
</dbReference>
<dbReference type="AlphaFoldDB" id="A0A1I2ETU2"/>
<evidence type="ECO:0000256" key="4">
    <source>
        <dbReference type="ARBA" id="ARBA00023235"/>
    </source>
</evidence>
<evidence type="ECO:0000256" key="5">
    <source>
        <dbReference type="PIRSR" id="PIRSR634603-1"/>
    </source>
</evidence>
<dbReference type="InterPro" id="IPR013342">
    <property type="entry name" value="Mandelate_racemase_C"/>
</dbReference>
<comment type="cofactor">
    <cofactor evidence="6 7">
        <name>Mg(2+)</name>
        <dbReference type="ChEBI" id="CHEBI:18420"/>
    </cofactor>
    <text evidence="6 7">Binds 1 Mg(2+) ion per subunit.</text>
</comment>
<evidence type="ECO:0000256" key="3">
    <source>
        <dbReference type="ARBA" id="ARBA00022842"/>
    </source>
</evidence>
<sequence>MDIYLHRYLLKLKHHFKIARDERSVQPTLIVELSDGQISGYGEATTNTYYGITYENMSEVLAKAGDTLKDYSFSTPAQLWEDLKDIFHSNSFAQCALDEAAYDYYAQKLGKPLYQVWNLDLSTMPQTNYTIGIDTIENMVNKLKEMPWNIYKIKLGTPHDIEIVKALRKHTQARFRVDANCGWGVEETIRNSYELRKLDVEFIEQPMKADNWEGMKEVYQHTALPIIADESCIRESDVEKCFGHFHGINIKLMKCGGITPTLRMIQKARQLQMKVMVGCMTESSVGTSAIAHLAPMIDYVDMDGPLLISNDIADGVKLSIEGTAFPPRNGLGIVLLPNLH</sequence>
<dbReference type="RefSeq" id="WP_091542817.1">
    <property type="nucleotide sequence ID" value="NZ_FONY01000011.1"/>
</dbReference>
<dbReference type="InterPro" id="IPR036849">
    <property type="entry name" value="Enolase-like_C_sf"/>
</dbReference>
<dbReference type="InterPro" id="IPR013341">
    <property type="entry name" value="Mandelate_racemase_N_dom"/>
</dbReference>
<dbReference type="STRING" id="1003.SAMN04488541_101151"/>
<dbReference type="GO" id="GO:0016855">
    <property type="term" value="F:racemase and epimerase activity, acting on amino acids and derivatives"/>
    <property type="evidence" value="ECO:0007669"/>
    <property type="project" value="UniProtKB-UniRule"/>
</dbReference>
<organism evidence="9 10">
    <name type="scientific">Thermoflexibacter ruber</name>
    <dbReference type="NCBI Taxonomy" id="1003"/>
    <lineage>
        <taxon>Bacteria</taxon>
        <taxon>Pseudomonadati</taxon>
        <taxon>Bacteroidota</taxon>
        <taxon>Cytophagia</taxon>
        <taxon>Cytophagales</taxon>
        <taxon>Thermoflexibacteraceae</taxon>
        <taxon>Thermoflexibacter</taxon>
    </lineage>
</organism>
<dbReference type="SFLD" id="SFLDG00180">
    <property type="entry name" value="muconate_cycloisomerase"/>
    <property type="match status" value="1"/>
</dbReference>
<feature type="active site" description="Proton acceptor; specific for (S)-substrate epimerization" evidence="5">
    <location>
        <position position="251"/>
    </location>
</feature>
<evidence type="ECO:0000256" key="6">
    <source>
        <dbReference type="PIRSR" id="PIRSR634603-3"/>
    </source>
</evidence>
<dbReference type="EMBL" id="FONY01000011">
    <property type="protein sequence ID" value="SFE96554.1"/>
    <property type="molecule type" value="Genomic_DNA"/>
</dbReference>
<evidence type="ECO:0000259" key="8">
    <source>
        <dbReference type="SMART" id="SM00922"/>
    </source>
</evidence>
<evidence type="ECO:0000313" key="10">
    <source>
        <dbReference type="Proteomes" id="UP000199513"/>
    </source>
</evidence>
<dbReference type="SUPFAM" id="SSF51604">
    <property type="entry name" value="Enolase C-terminal domain-like"/>
    <property type="match status" value="1"/>
</dbReference>
<name>A0A1I2ETU2_9BACT</name>
<dbReference type="Gene3D" id="3.20.20.120">
    <property type="entry name" value="Enolase-like C-terminal domain"/>
    <property type="match status" value="1"/>
</dbReference>
<reference evidence="9 10" key="1">
    <citation type="submission" date="2016-10" db="EMBL/GenBank/DDBJ databases">
        <authorList>
            <person name="de Groot N.N."/>
        </authorList>
    </citation>
    <scope>NUCLEOTIDE SEQUENCE [LARGE SCALE GENOMIC DNA]</scope>
    <source>
        <strain>GEY</strain>
        <strain evidence="10">DSM 9560</strain>
    </source>
</reference>
<dbReference type="SUPFAM" id="SSF54826">
    <property type="entry name" value="Enolase N-terminal domain-like"/>
    <property type="match status" value="1"/>
</dbReference>
<evidence type="ECO:0000313" key="9">
    <source>
        <dbReference type="EMBL" id="SFE96554.1"/>
    </source>
</evidence>
<keyword evidence="4 7" id="KW-0413">Isomerase</keyword>
<dbReference type="Pfam" id="PF13378">
    <property type="entry name" value="MR_MLE_C"/>
    <property type="match status" value="1"/>
</dbReference>
<feature type="binding site" evidence="6">
    <location>
        <position position="204"/>
    </location>
    <ligand>
        <name>Mg(2+)</name>
        <dbReference type="ChEBI" id="CHEBI:18420"/>
    </ligand>
</feature>
<keyword evidence="10" id="KW-1185">Reference proteome</keyword>
<keyword evidence="2 6" id="KW-0479">Metal-binding</keyword>
<keyword evidence="3 6" id="KW-0460">Magnesium</keyword>
<dbReference type="SFLD" id="SFLDS00001">
    <property type="entry name" value="Enolase"/>
    <property type="match status" value="1"/>
</dbReference>
<dbReference type="PANTHER" id="PTHR48080:SF3">
    <property type="entry name" value="ENOLASE SUPERFAMILY MEMBER DDB_G0284701"/>
    <property type="match status" value="1"/>
</dbReference>
<dbReference type="EC" id="5.1.1.-" evidence="7"/>
<evidence type="ECO:0000256" key="1">
    <source>
        <dbReference type="ARBA" id="ARBA00008031"/>
    </source>
</evidence>
<feature type="binding site" evidence="6">
    <location>
        <position position="178"/>
    </location>
    <ligand>
        <name>Mg(2+)</name>
        <dbReference type="ChEBI" id="CHEBI:18420"/>
    </ligand>
</feature>
<dbReference type="Pfam" id="PF02746">
    <property type="entry name" value="MR_MLE_N"/>
    <property type="match status" value="1"/>
</dbReference>
<dbReference type="PANTHER" id="PTHR48080">
    <property type="entry name" value="D-GALACTONATE DEHYDRATASE-RELATED"/>
    <property type="match status" value="1"/>
</dbReference>
<protein>
    <recommendedName>
        <fullName evidence="7">Dipeptide epimerase</fullName>
        <ecNumber evidence="7">5.1.1.-</ecNumber>
    </recommendedName>
</protein>
<feature type="binding site" evidence="6">
    <location>
        <position position="229"/>
    </location>
    <ligand>
        <name>Mg(2+)</name>
        <dbReference type="ChEBI" id="CHEBI:18420"/>
    </ligand>
</feature>
<dbReference type="InterPro" id="IPR029065">
    <property type="entry name" value="Enolase_C-like"/>
</dbReference>
<dbReference type="CDD" id="cd03319">
    <property type="entry name" value="L-Ala-DL-Glu_epimerase"/>
    <property type="match status" value="1"/>
</dbReference>
<comment type="similarity">
    <text evidence="1 7">Belongs to the mandelate racemase/muconate lactonizing enzyme family.</text>
</comment>
<gene>
    <name evidence="9" type="ORF">SAMN04488541_101151</name>
</gene>
<dbReference type="InterPro" id="IPR034603">
    <property type="entry name" value="Dipeptide_epimerase"/>
</dbReference>
<feature type="domain" description="Mandelate racemase/muconate lactonizing enzyme C-terminal" evidence="8">
    <location>
        <begin position="136"/>
        <end position="225"/>
    </location>
</feature>
<proteinExistence type="inferred from homology"/>